<accession>A0A182WGC2</accession>
<proteinExistence type="predicted"/>
<name>A0A182WGC2_9DIPT</name>
<keyword evidence="2" id="KW-1185">Reference proteome</keyword>
<reference evidence="2" key="1">
    <citation type="submission" date="2013-03" db="EMBL/GenBank/DDBJ databases">
        <title>The Genome Sequence of Anopheles minimus MINIMUS1.</title>
        <authorList>
            <consortium name="The Broad Institute Genomics Platform"/>
            <person name="Neafsey D.E."/>
            <person name="Walton C."/>
            <person name="Walker B."/>
            <person name="Young S.K."/>
            <person name="Zeng Q."/>
            <person name="Gargeya S."/>
            <person name="Fitzgerald M."/>
            <person name="Haas B."/>
            <person name="Abouelleil A."/>
            <person name="Allen A.W."/>
            <person name="Alvarado L."/>
            <person name="Arachchi H.M."/>
            <person name="Berlin A.M."/>
            <person name="Chapman S.B."/>
            <person name="Gainer-Dewar J."/>
            <person name="Goldberg J."/>
            <person name="Griggs A."/>
            <person name="Gujja S."/>
            <person name="Hansen M."/>
            <person name="Howarth C."/>
            <person name="Imamovic A."/>
            <person name="Ireland A."/>
            <person name="Larimer J."/>
            <person name="McCowan C."/>
            <person name="Murphy C."/>
            <person name="Pearson M."/>
            <person name="Poon T.W."/>
            <person name="Priest M."/>
            <person name="Roberts A."/>
            <person name="Saif S."/>
            <person name="Shea T."/>
            <person name="Sisk P."/>
            <person name="Sykes S."/>
            <person name="Wortman J."/>
            <person name="Nusbaum C."/>
            <person name="Birren B."/>
        </authorList>
    </citation>
    <scope>NUCLEOTIDE SEQUENCE [LARGE SCALE GENOMIC DNA]</scope>
    <source>
        <strain evidence="2">MINIMUS1</strain>
    </source>
</reference>
<evidence type="ECO:0000313" key="2">
    <source>
        <dbReference type="Proteomes" id="UP000075920"/>
    </source>
</evidence>
<dbReference type="AlphaFoldDB" id="A0A182WGC2"/>
<dbReference type="VEuPathDB" id="VectorBase:AMIN009420"/>
<sequence length="85" mass="9237">MILSNVIKLSRNQPPASSCGHQESVENVHMQPQLEHRPVDDRMELLDDDGPLLDEMTLEASASDGGWTPMGCLDGTSCTSLLDEA</sequence>
<protein>
    <submittedName>
        <fullName evidence="1">Uncharacterized protein</fullName>
    </submittedName>
</protein>
<dbReference type="EnsemblMetazoa" id="AMIN009420-RA">
    <property type="protein sequence ID" value="AMIN009420-PA"/>
    <property type="gene ID" value="AMIN009420"/>
</dbReference>
<reference evidence="1" key="2">
    <citation type="submission" date="2020-05" db="UniProtKB">
        <authorList>
            <consortium name="EnsemblMetazoa"/>
        </authorList>
    </citation>
    <scope>IDENTIFICATION</scope>
    <source>
        <strain evidence="1">MINIMUS1</strain>
    </source>
</reference>
<evidence type="ECO:0000313" key="1">
    <source>
        <dbReference type="EnsemblMetazoa" id="AMIN009420-PA"/>
    </source>
</evidence>
<dbReference type="Proteomes" id="UP000075920">
    <property type="component" value="Unassembled WGS sequence"/>
</dbReference>
<organism evidence="1 2">
    <name type="scientific">Anopheles minimus</name>
    <dbReference type="NCBI Taxonomy" id="112268"/>
    <lineage>
        <taxon>Eukaryota</taxon>
        <taxon>Metazoa</taxon>
        <taxon>Ecdysozoa</taxon>
        <taxon>Arthropoda</taxon>
        <taxon>Hexapoda</taxon>
        <taxon>Insecta</taxon>
        <taxon>Pterygota</taxon>
        <taxon>Neoptera</taxon>
        <taxon>Endopterygota</taxon>
        <taxon>Diptera</taxon>
        <taxon>Nematocera</taxon>
        <taxon>Culicoidea</taxon>
        <taxon>Culicidae</taxon>
        <taxon>Anophelinae</taxon>
        <taxon>Anopheles</taxon>
    </lineage>
</organism>